<protein>
    <submittedName>
        <fullName evidence="7">Uncharacterized protein</fullName>
    </submittedName>
</protein>
<dbReference type="Gene3D" id="3.30.70.330">
    <property type="match status" value="2"/>
</dbReference>
<dbReference type="Gene3D" id="4.10.60.10">
    <property type="entry name" value="Zinc finger, CCHC-type"/>
    <property type="match status" value="1"/>
</dbReference>
<accession>A0A7C9CPT7</accession>
<feature type="compositionally biased region" description="Basic residues" evidence="4">
    <location>
        <begin position="51"/>
        <end position="65"/>
    </location>
</feature>
<dbReference type="PROSITE" id="PS50158">
    <property type="entry name" value="ZF_CCHC"/>
    <property type="match status" value="1"/>
</dbReference>
<dbReference type="SMART" id="SM00360">
    <property type="entry name" value="RRM"/>
    <property type="match status" value="2"/>
</dbReference>
<feature type="compositionally biased region" description="Basic residues" evidence="4">
    <location>
        <begin position="1"/>
        <end position="11"/>
    </location>
</feature>
<dbReference type="InterPro" id="IPR001878">
    <property type="entry name" value="Znf_CCHC"/>
</dbReference>
<reference evidence="7" key="2">
    <citation type="submission" date="2020-07" db="EMBL/GenBank/DDBJ databases">
        <authorList>
            <person name="Vera ALvarez R."/>
            <person name="Arias-Moreno D.M."/>
            <person name="Jimenez-Jacinto V."/>
            <person name="Jimenez-Bremont J.F."/>
            <person name="Swaminathan K."/>
            <person name="Moose S.P."/>
            <person name="Guerrero-Gonzalez M.L."/>
            <person name="Marino-Ramirez L."/>
            <person name="Landsman D."/>
            <person name="Rodriguez-Kessler M."/>
            <person name="Delgado-Sanchez P."/>
        </authorList>
    </citation>
    <scope>NUCLEOTIDE SEQUENCE</scope>
    <source>
        <tissue evidence="7">Cladode</tissue>
    </source>
</reference>
<feature type="compositionally biased region" description="Basic and acidic residues" evidence="4">
    <location>
        <begin position="82"/>
        <end position="93"/>
    </location>
</feature>
<dbReference type="InterPro" id="IPR000504">
    <property type="entry name" value="RRM_dom"/>
</dbReference>
<dbReference type="SUPFAM" id="SSF54928">
    <property type="entry name" value="RNA-binding domain, RBD"/>
    <property type="match status" value="2"/>
</dbReference>
<evidence type="ECO:0000259" key="6">
    <source>
        <dbReference type="PROSITE" id="PS50158"/>
    </source>
</evidence>
<feature type="compositionally biased region" description="Basic residues" evidence="4">
    <location>
        <begin position="134"/>
        <end position="152"/>
    </location>
</feature>
<feature type="compositionally biased region" description="Basic and acidic residues" evidence="4">
    <location>
        <begin position="12"/>
        <end position="21"/>
    </location>
</feature>
<dbReference type="GO" id="GO:0003723">
    <property type="term" value="F:RNA binding"/>
    <property type="evidence" value="ECO:0007669"/>
    <property type="project" value="UniProtKB-UniRule"/>
</dbReference>
<keyword evidence="1 3" id="KW-0694">RNA-binding</keyword>
<proteinExistence type="predicted"/>
<feature type="region of interest" description="Disordered" evidence="4">
    <location>
        <begin position="365"/>
        <end position="408"/>
    </location>
</feature>
<dbReference type="InterPro" id="IPR035979">
    <property type="entry name" value="RBD_domain_sf"/>
</dbReference>
<dbReference type="AlphaFoldDB" id="A0A7C9CPT7"/>
<organism evidence="7">
    <name type="scientific">Opuntia streptacantha</name>
    <name type="common">Prickly pear cactus</name>
    <name type="synonym">Opuntia cardona</name>
    <dbReference type="NCBI Taxonomy" id="393608"/>
    <lineage>
        <taxon>Eukaryota</taxon>
        <taxon>Viridiplantae</taxon>
        <taxon>Streptophyta</taxon>
        <taxon>Embryophyta</taxon>
        <taxon>Tracheophyta</taxon>
        <taxon>Spermatophyta</taxon>
        <taxon>Magnoliopsida</taxon>
        <taxon>eudicotyledons</taxon>
        <taxon>Gunneridae</taxon>
        <taxon>Pentapetalae</taxon>
        <taxon>Caryophyllales</taxon>
        <taxon>Cactineae</taxon>
        <taxon>Cactaceae</taxon>
        <taxon>Opuntioideae</taxon>
        <taxon>Opuntia</taxon>
    </lineage>
</organism>
<dbReference type="GO" id="GO:0008270">
    <property type="term" value="F:zinc ion binding"/>
    <property type="evidence" value="ECO:0007669"/>
    <property type="project" value="UniProtKB-KW"/>
</dbReference>
<dbReference type="EMBL" id="GISG01031444">
    <property type="protein sequence ID" value="MBA4620705.1"/>
    <property type="molecule type" value="Transcribed_RNA"/>
</dbReference>
<keyword evidence="2" id="KW-0862">Zinc</keyword>
<feature type="compositionally biased region" description="Low complexity" evidence="4">
    <location>
        <begin position="392"/>
        <end position="403"/>
    </location>
</feature>
<feature type="domain" description="RRM" evidence="5">
    <location>
        <begin position="285"/>
        <end position="361"/>
    </location>
</feature>
<feature type="region of interest" description="Disordered" evidence="4">
    <location>
        <begin position="1"/>
        <end position="180"/>
    </location>
</feature>
<dbReference type="CDD" id="cd12271">
    <property type="entry name" value="RRM1_PHIP1"/>
    <property type="match status" value="1"/>
</dbReference>
<dbReference type="Pfam" id="PF00076">
    <property type="entry name" value="RRM_1"/>
    <property type="match status" value="2"/>
</dbReference>
<dbReference type="InterPro" id="IPR012677">
    <property type="entry name" value="Nucleotide-bd_a/b_plait_sf"/>
</dbReference>
<feature type="domain" description="RRM" evidence="5">
    <location>
        <begin position="188"/>
        <end position="265"/>
    </location>
</feature>
<evidence type="ECO:0000256" key="3">
    <source>
        <dbReference type="PROSITE-ProRule" id="PRU00176"/>
    </source>
</evidence>
<evidence type="ECO:0000313" key="7">
    <source>
        <dbReference type="EMBL" id="MBA4620705.1"/>
    </source>
</evidence>
<keyword evidence="2" id="KW-0863">Zinc-finger</keyword>
<name>A0A7C9CPT7_OPUST</name>
<evidence type="ECO:0000256" key="1">
    <source>
        <dbReference type="ARBA" id="ARBA00022884"/>
    </source>
</evidence>
<feature type="compositionally biased region" description="Basic and acidic residues" evidence="4">
    <location>
        <begin position="102"/>
        <end position="133"/>
    </location>
</feature>
<evidence type="ECO:0000256" key="4">
    <source>
        <dbReference type="SAM" id="MobiDB-lite"/>
    </source>
</evidence>
<dbReference type="InterPro" id="IPR034361">
    <property type="entry name" value="PHIP1_RRM1"/>
</dbReference>
<feature type="domain" description="CCHC-type" evidence="6">
    <location>
        <begin position="416"/>
        <end position="431"/>
    </location>
</feature>
<feature type="compositionally biased region" description="Polar residues" evidence="4">
    <location>
        <begin position="370"/>
        <end position="388"/>
    </location>
</feature>
<evidence type="ECO:0000259" key="5">
    <source>
        <dbReference type="PROSITE" id="PS50102"/>
    </source>
</evidence>
<dbReference type="PANTHER" id="PTHR23236">
    <property type="entry name" value="EUKARYOTIC TRANSLATION INITIATION FACTOR 4B/4H"/>
    <property type="match status" value="1"/>
</dbReference>
<dbReference type="PANTHER" id="PTHR23236:SF24">
    <property type="entry name" value="PHRAGMOPLASTIN INTERACTING PROTEIN 1"/>
    <property type="match status" value="1"/>
</dbReference>
<reference evidence="7" key="1">
    <citation type="journal article" date="2013" name="J. Plant Res.">
        <title>Effect of fungi and light on seed germination of three Opuntia species from semiarid lands of central Mexico.</title>
        <authorList>
            <person name="Delgado-Sanchez P."/>
            <person name="Jimenez-Bremont J.F."/>
            <person name="Guerrero-Gonzalez Mde L."/>
            <person name="Flores J."/>
        </authorList>
    </citation>
    <scope>NUCLEOTIDE SEQUENCE</scope>
    <source>
        <tissue evidence="7">Cladode</tissue>
    </source>
</reference>
<feature type="compositionally biased region" description="Polar residues" evidence="4">
    <location>
        <begin position="160"/>
        <end position="180"/>
    </location>
</feature>
<dbReference type="SUPFAM" id="SSF57756">
    <property type="entry name" value="Retrovirus zinc finger-like domains"/>
    <property type="match status" value="1"/>
</dbReference>
<sequence>MVLSNKKLKQKLRAELAESTDKNLPINHSDSHAENPETPKSLKQLLDSAAHKSRLSKREKRRKTLNLRSPEELENGSNVENKVAHVGETDNGKGKKRKREKKRSEDQKTGRVDGELGEKKQGGDLKKEEETSKKNAKKKKKQKRKKQKKGKVGKQEKQAEVTNGVASEQTDPQNVEYNNSQVNDVDAKKVYVGGIPFYSTEDDIRSFFDHCGTITHVDCMTFPESGRFRGIAIISFKTEEAAKRALAMDGSDMGGLYLKIQPYKSTRTIKPTTTDFCPPVMAGYNRIYAGNLSWDITEDDLKKLFSDCNVSTIRFGEDKETGEFRGYAHVDFADHASVTKALKLDQRIVCGRPVRIRCAVPPKKGDVRNAGSSASSATAVKTETANSKTENENNIAENENSNNGGVSAGKLRRRTCYECGEKGHIYSACPKKQDPEQKNPTAT</sequence>
<evidence type="ECO:0000256" key="2">
    <source>
        <dbReference type="PROSITE-ProRule" id="PRU00047"/>
    </source>
</evidence>
<keyword evidence="2" id="KW-0479">Metal-binding</keyword>
<dbReference type="InterPro" id="IPR036875">
    <property type="entry name" value="Znf_CCHC_sf"/>
</dbReference>
<dbReference type="PROSITE" id="PS50102">
    <property type="entry name" value="RRM"/>
    <property type="match status" value="2"/>
</dbReference>